<dbReference type="RefSeq" id="WP_019019351.1">
    <property type="nucleotide sequence ID" value="NZ_BMXD01000002.1"/>
</dbReference>
<name>A0ABV7M0Y0_9GAMM</name>
<proteinExistence type="predicted"/>
<comment type="caution">
    <text evidence="2">The sequence shown here is derived from an EMBL/GenBank/DDBJ whole genome shotgun (WGS) entry which is preliminary data.</text>
</comment>
<dbReference type="EMBL" id="JBHRUH010000015">
    <property type="protein sequence ID" value="MFC3292160.1"/>
    <property type="molecule type" value="Genomic_DNA"/>
</dbReference>
<accession>A0ABV7M0Y0</accession>
<dbReference type="Pfam" id="PF13619">
    <property type="entry name" value="KTSC"/>
    <property type="match status" value="1"/>
</dbReference>
<dbReference type="Proteomes" id="UP001595640">
    <property type="component" value="Unassembled WGS sequence"/>
</dbReference>
<sequence length="72" mass="8522">MTEWVFVTSTAIAAIGYERETRRLFIDFHDSTPTYTFCDVPEAVYRTFVKAPSVGRFYHRYIRDKYLCEEGP</sequence>
<gene>
    <name evidence="2" type="ORF">ACFOEI_08760</name>
</gene>
<organism evidence="2 3">
    <name type="scientific">Modicisalibacter luteus</name>
    <dbReference type="NCBI Taxonomy" id="453962"/>
    <lineage>
        <taxon>Bacteria</taxon>
        <taxon>Pseudomonadati</taxon>
        <taxon>Pseudomonadota</taxon>
        <taxon>Gammaproteobacteria</taxon>
        <taxon>Oceanospirillales</taxon>
        <taxon>Halomonadaceae</taxon>
        <taxon>Modicisalibacter</taxon>
    </lineage>
</organism>
<evidence type="ECO:0000259" key="1">
    <source>
        <dbReference type="Pfam" id="PF13619"/>
    </source>
</evidence>
<feature type="domain" description="KTSC" evidence="1">
    <location>
        <begin position="8"/>
        <end position="66"/>
    </location>
</feature>
<protein>
    <submittedName>
        <fullName evidence="2">KTSC domain-containing protein</fullName>
    </submittedName>
</protein>
<keyword evidence="3" id="KW-1185">Reference proteome</keyword>
<evidence type="ECO:0000313" key="2">
    <source>
        <dbReference type="EMBL" id="MFC3292160.1"/>
    </source>
</evidence>
<evidence type="ECO:0000313" key="3">
    <source>
        <dbReference type="Proteomes" id="UP001595640"/>
    </source>
</evidence>
<reference evidence="3" key="1">
    <citation type="journal article" date="2019" name="Int. J. Syst. Evol. Microbiol.">
        <title>The Global Catalogue of Microorganisms (GCM) 10K type strain sequencing project: providing services to taxonomists for standard genome sequencing and annotation.</title>
        <authorList>
            <consortium name="The Broad Institute Genomics Platform"/>
            <consortium name="The Broad Institute Genome Sequencing Center for Infectious Disease"/>
            <person name="Wu L."/>
            <person name="Ma J."/>
        </authorList>
    </citation>
    <scope>NUCLEOTIDE SEQUENCE [LARGE SCALE GENOMIC DNA]</scope>
    <source>
        <strain evidence="3">KCTC 12847</strain>
    </source>
</reference>
<dbReference type="InterPro" id="IPR025309">
    <property type="entry name" value="KTSC_dom"/>
</dbReference>